<dbReference type="Gene3D" id="3.30.300.30">
    <property type="match status" value="1"/>
</dbReference>
<dbReference type="InterPro" id="IPR025110">
    <property type="entry name" value="AMP-bd_C"/>
</dbReference>
<dbReference type="InterPro" id="IPR000873">
    <property type="entry name" value="AMP-dep_synth/lig_dom"/>
</dbReference>
<gene>
    <name evidence="6" type="primary">ACSL</name>
    <name evidence="6" type="synonym">fadD</name>
</gene>
<dbReference type="SUPFAM" id="SSF56801">
    <property type="entry name" value="Acetyl-CoA synthetase-like"/>
    <property type="match status" value="1"/>
</dbReference>
<dbReference type="InterPro" id="IPR020845">
    <property type="entry name" value="AMP-binding_CS"/>
</dbReference>
<dbReference type="PROSITE" id="PS00455">
    <property type="entry name" value="AMP_BINDING"/>
    <property type="match status" value="1"/>
</dbReference>
<keyword evidence="3" id="KW-0472">Membrane</keyword>
<dbReference type="InterPro" id="IPR050237">
    <property type="entry name" value="ATP-dep_AMP-bd_enzyme"/>
</dbReference>
<evidence type="ECO:0000256" key="2">
    <source>
        <dbReference type="ARBA" id="ARBA00022598"/>
    </source>
</evidence>
<keyword evidence="2 6" id="KW-0436">Ligase</keyword>
<name>A0A075H6N5_9ARCH</name>
<dbReference type="CDD" id="cd05936">
    <property type="entry name" value="FC-FACS_FadD_like"/>
    <property type="match status" value="1"/>
</dbReference>
<dbReference type="GO" id="GO:0004467">
    <property type="term" value="F:long-chain fatty acid-CoA ligase activity"/>
    <property type="evidence" value="ECO:0007669"/>
    <property type="project" value="UniProtKB-EC"/>
</dbReference>
<dbReference type="Pfam" id="PF00501">
    <property type="entry name" value="AMP-binding"/>
    <property type="match status" value="1"/>
</dbReference>
<proteinExistence type="inferred from homology"/>
<dbReference type="Gene3D" id="3.40.50.980">
    <property type="match status" value="2"/>
</dbReference>
<dbReference type="PANTHER" id="PTHR43767:SF1">
    <property type="entry name" value="NONRIBOSOMAL PEPTIDE SYNTHASE PES1 (EUROFUNG)-RELATED"/>
    <property type="match status" value="1"/>
</dbReference>
<dbReference type="PANTHER" id="PTHR43767">
    <property type="entry name" value="LONG-CHAIN-FATTY-ACID--COA LIGASE"/>
    <property type="match status" value="1"/>
</dbReference>
<evidence type="ECO:0000259" key="4">
    <source>
        <dbReference type="Pfam" id="PF00501"/>
    </source>
</evidence>
<dbReference type="FunFam" id="3.30.300.30:FF:000008">
    <property type="entry name" value="2,3-dihydroxybenzoate-AMP ligase"/>
    <property type="match status" value="1"/>
</dbReference>
<dbReference type="EMBL" id="KF900936">
    <property type="protein sequence ID" value="AIF12086.1"/>
    <property type="molecule type" value="Genomic_DNA"/>
</dbReference>
<dbReference type="Pfam" id="PF13193">
    <property type="entry name" value="AMP-binding_C"/>
    <property type="match status" value="1"/>
</dbReference>
<organism evidence="6">
    <name type="scientific">uncultured marine thaumarchaeote KM3_54_F04</name>
    <dbReference type="NCBI Taxonomy" id="1456191"/>
    <lineage>
        <taxon>Archaea</taxon>
        <taxon>Nitrososphaerota</taxon>
        <taxon>environmental samples</taxon>
    </lineage>
</organism>
<comment type="similarity">
    <text evidence="1">Belongs to the ATP-dependent AMP-binding enzyme family.</text>
</comment>
<reference evidence="6" key="1">
    <citation type="journal article" date="2014" name="Genome Biol. Evol.">
        <title>Pangenome evidence for extensive interdomain horizontal transfer affecting lineage core and shell genes in uncultured planktonic thaumarchaeota and euryarchaeota.</title>
        <authorList>
            <person name="Deschamps P."/>
            <person name="Zivanovic Y."/>
            <person name="Moreira D."/>
            <person name="Rodriguez-Valera F."/>
            <person name="Lopez-Garcia P."/>
        </authorList>
    </citation>
    <scope>NUCLEOTIDE SEQUENCE</scope>
</reference>
<evidence type="ECO:0000313" key="6">
    <source>
        <dbReference type="EMBL" id="AIF12086.1"/>
    </source>
</evidence>
<dbReference type="AlphaFoldDB" id="A0A075H6N5"/>
<protein>
    <submittedName>
        <fullName evidence="6">Long-chain-fatty-acid--CoA ligase (ACSL, fadD)</fullName>
        <ecNumber evidence="6">6.2.1.3</ecNumber>
    </submittedName>
</protein>
<dbReference type="Gene3D" id="2.30.38.10">
    <property type="entry name" value="Luciferase, Domain 3"/>
    <property type="match status" value="1"/>
</dbReference>
<sequence length="557" mass="62574">MSNTGEQERIWLDKYPEGLKFNIDVPDITFGDYIDNICKKYSKEIAYEYNGKTFTYNEINELSNKFANGLIKLGVKKGDRVALLLPNIPQFPIALYGILKAGAIAVGTNFLYTPAEIESQLLDAKPKVVIACTDLIKKPIVRDLYQGFHENRGNLNIEKVITTSVTEFLPGIKKRLAFVKVKKRKFNDTIGFMEVLNSGDTTRPESTSISEDVAALQYTGGTTGKSKGAMLTHKNIITEVEMVCEWVRLRENKDTALIVLPLFHIFGFIGQMIMMRSGGKVVLLPSFEEKQVLKTIEKSKITIFPGVTTMFTRLIDHPNMKKSELSSLRISFAAAMALPDAVVKQFVEKSKSPLVELYGLSETTGAVTFNPVHDMNLAKVGSIGVPLPMCDVAIVNSENHNELCEVNEIGEIAVKGPIVMKGYWENKKATDDMIKNDWLLTGDIGKMDEEGYFYIVDRKKDMIKVAGFNVYPRDVEDVLYENENVLEAAAVGMKNKDLSEYIKAFVVFKEGKTSSEEELIEFCRTKLTGYKVPKEIEFRDELPKSLIGKILRKELKN</sequence>
<dbReference type="EC" id="6.2.1.3" evidence="6"/>
<feature type="domain" description="AMP-dependent synthetase/ligase" evidence="4">
    <location>
        <begin position="38"/>
        <end position="424"/>
    </location>
</feature>
<evidence type="ECO:0000256" key="1">
    <source>
        <dbReference type="ARBA" id="ARBA00006432"/>
    </source>
</evidence>
<evidence type="ECO:0000256" key="3">
    <source>
        <dbReference type="SAM" id="Phobius"/>
    </source>
</evidence>
<feature type="domain" description="AMP-binding enzyme C-terminal" evidence="5">
    <location>
        <begin position="475"/>
        <end position="549"/>
    </location>
</feature>
<evidence type="ECO:0000259" key="5">
    <source>
        <dbReference type="Pfam" id="PF13193"/>
    </source>
</evidence>
<feature type="transmembrane region" description="Helical" evidence="3">
    <location>
        <begin position="256"/>
        <end position="275"/>
    </location>
</feature>
<dbReference type="InterPro" id="IPR045851">
    <property type="entry name" value="AMP-bd_C_sf"/>
</dbReference>
<keyword evidence="3" id="KW-0812">Transmembrane</keyword>
<keyword evidence="3" id="KW-1133">Transmembrane helix</keyword>
<accession>A0A075H6N5</accession>